<feature type="compositionally biased region" description="Basic and acidic residues" evidence="1">
    <location>
        <begin position="703"/>
        <end position="713"/>
    </location>
</feature>
<dbReference type="GO" id="GO:0005886">
    <property type="term" value="C:plasma membrane"/>
    <property type="evidence" value="ECO:0007669"/>
    <property type="project" value="InterPro"/>
</dbReference>
<dbReference type="GO" id="GO:0030010">
    <property type="term" value="P:establishment of cell polarity"/>
    <property type="evidence" value="ECO:0007669"/>
    <property type="project" value="TreeGrafter"/>
</dbReference>
<dbReference type="GO" id="GO:0030427">
    <property type="term" value="C:site of polarized growth"/>
    <property type="evidence" value="ECO:0007669"/>
    <property type="project" value="TreeGrafter"/>
</dbReference>
<dbReference type="AlphaFoldDB" id="W2SGM6"/>
<dbReference type="GO" id="GO:0005576">
    <property type="term" value="C:extracellular region"/>
    <property type="evidence" value="ECO:0007669"/>
    <property type="project" value="TreeGrafter"/>
</dbReference>
<dbReference type="GO" id="GO:0007232">
    <property type="term" value="P:osmosensory signaling pathway via Sho1 osmosensor"/>
    <property type="evidence" value="ECO:0007669"/>
    <property type="project" value="InterPro"/>
</dbReference>
<keyword evidence="5" id="KW-1185">Reference proteome</keyword>
<feature type="compositionally biased region" description="Low complexity" evidence="1">
    <location>
        <begin position="50"/>
        <end position="73"/>
    </location>
</feature>
<feature type="chain" id="PRO_5004824419" description="Basic proline-rich protein" evidence="3">
    <location>
        <begin position="21"/>
        <end position="732"/>
    </location>
</feature>
<feature type="compositionally biased region" description="Low complexity" evidence="1">
    <location>
        <begin position="375"/>
        <end position="385"/>
    </location>
</feature>
<feature type="region of interest" description="Disordered" evidence="1">
    <location>
        <begin position="424"/>
        <end position="453"/>
    </location>
</feature>
<dbReference type="RefSeq" id="XP_008711870.1">
    <property type="nucleotide sequence ID" value="XM_008713648.1"/>
</dbReference>
<dbReference type="GeneID" id="19968688"/>
<protein>
    <recommendedName>
        <fullName evidence="6">Basic proline-rich protein</fullName>
    </recommendedName>
</protein>
<feature type="region of interest" description="Disordered" evidence="1">
    <location>
        <begin position="193"/>
        <end position="230"/>
    </location>
</feature>
<dbReference type="GO" id="GO:0001402">
    <property type="term" value="P:signal transduction involved in filamentous growth"/>
    <property type="evidence" value="ECO:0007669"/>
    <property type="project" value="TreeGrafter"/>
</dbReference>
<dbReference type="GO" id="GO:0005034">
    <property type="term" value="F:osmosensor activity"/>
    <property type="evidence" value="ECO:0007669"/>
    <property type="project" value="InterPro"/>
</dbReference>
<dbReference type="InParanoid" id="W2SGM6"/>
<dbReference type="GO" id="GO:0006972">
    <property type="term" value="P:hyperosmotic response"/>
    <property type="evidence" value="ECO:0007669"/>
    <property type="project" value="TreeGrafter"/>
</dbReference>
<gene>
    <name evidence="4" type="ORF">HMPREF1541_01349</name>
</gene>
<dbReference type="OrthoDB" id="3366093at2759"/>
<evidence type="ECO:0000313" key="4">
    <source>
        <dbReference type="EMBL" id="ETN47158.1"/>
    </source>
</evidence>
<dbReference type="InterPro" id="IPR039295">
    <property type="entry name" value="MSB2"/>
</dbReference>
<dbReference type="GO" id="GO:0031505">
    <property type="term" value="P:fungal-type cell wall organization"/>
    <property type="evidence" value="ECO:0007669"/>
    <property type="project" value="TreeGrafter"/>
</dbReference>
<dbReference type="PANTHER" id="PTHR35778">
    <property type="entry name" value="SIGNALING MUCIN HKR1-RELATED"/>
    <property type="match status" value="1"/>
</dbReference>
<feature type="compositionally biased region" description="Low complexity" evidence="1">
    <location>
        <begin position="98"/>
        <end position="110"/>
    </location>
</feature>
<feature type="transmembrane region" description="Helical" evidence="2">
    <location>
        <begin position="627"/>
        <end position="648"/>
    </location>
</feature>
<keyword evidence="3" id="KW-0732">Signal</keyword>
<feature type="region of interest" description="Disordered" evidence="1">
    <location>
        <begin position="50"/>
        <end position="127"/>
    </location>
</feature>
<dbReference type="STRING" id="1220924.W2SGM6"/>
<evidence type="ECO:0000256" key="2">
    <source>
        <dbReference type="SAM" id="Phobius"/>
    </source>
</evidence>
<evidence type="ECO:0000313" key="5">
    <source>
        <dbReference type="Proteomes" id="UP000030752"/>
    </source>
</evidence>
<feature type="region of interest" description="Disordered" evidence="1">
    <location>
        <begin position="581"/>
        <end position="620"/>
    </location>
</feature>
<organism evidence="4 5">
    <name type="scientific">Cyphellophora europaea (strain CBS 101466)</name>
    <name type="common">Phialophora europaea</name>
    <dbReference type="NCBI Taxonomy" id="1220924"/>
    <lineage>
        <taxon>Eukaryota</taxon>
        <taxon>Fungi</taxon>
        <taxon>Dikarya</taxon>
        <taxon>Ascomycota</taxon>
        <taxon>Pezizomycotina</taxon>
        <taxon>Eurotiomycetes</taxon>
        <taxon>Chaetothyriomycetidae</taxon>
        <taxon>Chaetothyriales</taxon>
        <taxon>Cyphellophoraceae</taxon>
        <taxon>Cyphellophora</taxon>
    </lineage>
</organism>
<sequence>MKFSLLALSAAYVAASVAEAIPAPRPHENGPRYYFPRVVKRQVFVNETATSDTASSSQSSSAGGLLDGLIGALNPSTSDSASTTPQSTRNDGGLGLVDTTTPDTQTTGDQVATADTDTASGTPTGPVIGLDTNTASASQSVGVDTNTGGTPTASSSGGLLAPIVTPIVSGVDSAVDGVTSVVGGVTSDSGNIGTTAVQPTVTDNTDATVPTVGPTGGQTDTAPGTSGGLLPGVSSVISDIGNTLTDIGNTLTNIGTVLPTPTFFPTTQAPPVSDPNDGATNPGSGINLPITTPDLPITTPDLSITTPLLPTAGTTTGVPDDNNPPTTPGSPSTTAPPPDNTGNPSTTVPPAEKTETPPTIPPTDQPTLPPVANDTQTAVPTLTPTFTPPVIPATTEPSAPPSEPPQSIVPTGTDNATAIVPGTTIQTAPPPSNTATDTEAAPTSQATTMPSNVPRVITPEGGVPVAPEGSQLIQIAFKEPLHYEFVVGSQLAINQIFTYLPIGVADGLNVTTSKMVMQYLQPYNTLASKHYITTLAMAFIPATDVDKLSVEMLNTNSALYDNPDKSVKTLMDMVDPTVPLLAGQGLSPGGTPVNAGDGNANANANDGEDSAPGSDNGGQAGVRPSSVGIAVGAVAGAAVYGAAMFLVARRYKKRKAAHQRASSVQTDETPRPGEGSNLMAGARNSYGSRMAGRMGSNNGRGSRNSDRSDESGRSGRTYISPPVMAENSLGWN</sequence>
<dbReference type="HOGENOM" id="CLU_008998_1_0_1"/>
<dbReference type="PRINTS" id="PR01217">
    <property type="entry name" value="PRICHEXTENSN"/>
</dbReference>
<dbReference type="PANTHER" id="PTHR35778:SF1">
    <property type="entry name" value="SIGNALING MUCIN HKR1-RELATED"/>
    <property type="match status" value="1"/>
</dbReference>
<feature type="region of interest" description="Disordered" evidence="1">
    <location>
        <begin position="262"/>
        <end position="406"/>
    </location>
</feature>
<feature type="compositionally biased region" description="Polar residues" evidence="1">
    <location>
        <begin position="193"/>
        <end position="204"/>
    </location>
</feature>
<proteinExistence type="predicted"/>
<feature type="compositionally biased region" description="Pro residues" evidence="1">
    <location>
        <begin position="358"/>
        <end position="369"/>
    </location>
</feature>
<dbReference type="eggNOG" id="ENOG502RZ6J">
    <property type="taxonomic scope" value="Eukaryota"/>
</dbReference>
<dbReference type="EMBL" id="KB822711">
    <property type="protein sequence ID" value="ETN47158.1"/>
    <property type="molecule type" value="Genomic_DNA"/>
</dbReference>
<feature type="compositionally biased region" description="Low complexity" evidence="1">
    <location>
        <begin position="288"/>
        <end position="333"/>
    </location>
</feature>
<dbReference type="GO" id="GO:0009986">
    <property type="term" value="C:cell surface"/>
    <property type="evidence" value="ECO:0007669"/>
    <property type="project" value="TreeGrafter"/>
</dbReference>
<dbReference type="Proteomes" id="UP000030752">
    <property type="component" value="Unassembled WGS sequence"/>
</dbReference>
<feature type="compositionally biased region" description="Low complexity" evidence="1">
    <location>
        <begin position="594"/>
        <end position="605"/>
    </location>
</feature>
<feature type="compositionally biased region" description="Low complexity" evidence="1">
    <location>
        <begin position="205"/>
        <end position="221"/>
    </location>
</feature>
<evidence type="ECO:0000256" key="3">
    <source>
        <dbReference type="SAM" id="SignalP"/>
    </source>
</evidence>
<feature type="compositionally biased region" description="Polar residues" evidence="1">
    <location>
        <begin position="424"/>
        <end position="451"/>
    </location>
</feature>
<evidence type="ECO:0000256" key="1">
    <source>
        <dbReference type="SAM" id="MobiDB-lite"/>
    </source>
</evidence>
<feature type="compositionally biased region" description="Polar residues" evidence="1">
    <location>
        <begin position="74"/>
        <end position="90"/>
    </location>
</feature>
<dbReference type="VEuPathDB" id="FungiDB:HMPREF1541_01349"/>
<keyword evidence="2" id="KW-0472">Membrane</keyword>
<feature type="compositionally biased region" description="Polar residues" evidence="1">
    <location>
        <begin position="113"/>
        <end position="123"/>
    </location>
</feature>
<feature type="compositionally biased region" description="Low complexity" evidence="1">
    <location>
        <begin position="692"/>
        <end position="702"/>
    </location>
</feature>
<keyword evidence="2" id="KW-0812">Transmembrane</keyword>
<name>W2SGM6_CYPE1</name>
<keyword evidence="2" id="KW-1133">Transmembrane helix</keyword>
<accession>W2SGM6</accession>
<evidence type="ECO:0008006" key="6">
    <source>
        <dbReference type="Google" id="ProtNLM"/>
    </source>
</evidence>
<feature type="signal peptide" evidence="3">
    <location>
        <begin position="1"/>
        <end position="20"/>
    </location>
</feature>
<feature type="compositionally biased region" description="Low complexity" evidence="1">
    <location>
        <begin position="262"/>
        <end position="271"/>
    </location>
</feature>
<reference evidence="4 5" key="1">
    <citation type="submission" date="2013-03" db="EMBL/GenBank/DDBJ databases">
        <title>The Genome Sequence of Phialophora europaea CBS 101466.</title>
        <authorList>
            <consortium name="The Broad Institute Genomics Platform"/>
            <person name="Cuomo C."/>
            <person name="de Hoog S."/>
            <person name="Gorbushina A."/>
            <person name="Walker B."/>
            <person name="Young S.K."/>
            <person name="Zeng Q."/>
            <person name="Gargeya S."/>
            <person name="Fitzgerald M."/>
            <person name="Haas B."/>
            <person name="Abouelleil A."/>
            <person name="Allen A.W."/>
            <person name="Alvarado L."/>
            <person name="Arachchi H.M."/>
            <person name="Berlin A.M."/>
            <person name="Chapman S.B."/>
            <person name="Gainer-Dewar J."/>
            <person name="Goldberg J."/>
            <person name="Griggs A."/>
            <person name="Gujja S."/>
            <person name="Hansen M."/>
            <person name="Howarth C."/>
            <person name="Imamovic A."/>
            <person name="Ireland A."/>
            <person name="Larimer J."/>
            <person name="McCowan C."/>
            <person name="Murphy C."/>
            <person name="Pearson M."/>
            <person name="Poon T.W."/>
            <person name="Priest M."/>
            <person name="Roberts A."/>
            <person name="Saif S."/>
            <person name="Shea T."/>
            <person name="Sisk P."/>
            <person name="Sykes S."/>
            <person name="Wortman J."/>
            <person name="Nusbaum C."/>
            <person name="Birren B."/>
        </authorList>
    </citation>
    <scope>NUCLEOTIDE SEQUENCE [LARGE SCALE GENOMIC DNA]</scope>
    <source>
        <strain evidence="4 5">CBS 101466</strain>
    </source>
</reference>
<feature type="region of interest" description="Disordered" evidence="1">
    <location>
        <begin position="656"/>
        <end position="732"/>
    </location>
</feature>